<evidence type="ECO:0000313" key="10">
    <source>
        <dbReference type="Proteomes" id="UP001144297"/>
    </source>
</evidence>
<dbReference type="HAMAP" id="MF_00201">
    <property type="entry name" value="RecO"/>
    <property type="match status" value="1"/>
</dbReference>
<dbReference type="AlphaFoldDB" id="A0A9W6GFF3"/>
<organism evidence="9 10">
    <name type="scientific">Thermodesulfovibrio yellowstonii</name>
    <dbReference type="NCBI Taxonomy" id="28262"/>
    <lineage>
        <taxon>Bacteria</taxon>
        <taxon>Pseudomonadati</taxon>
        <taxon>Nitrospirota</taxon>
        <taxon>Thermodesulfovibrionia</taxon>
        <taxon>Thermodesulfovibrionales</taxon>
        <taxon>Thermodesulfovibrionaceae</taxon>
        <taxon>Thermodesulfovibrio</taxon>
    </lineage>
</organism>
<protein>
    <recommendedName>
        <fullName evidence="2 7">DNA repair protein RecO</fullName>
    </recommendedName>
    <alternativeName>
        <fullName evidence="6 7">Recombination protein O</fullName>
    </alternativeName>
</protein>
<evidence type="ECO:0000259" key="8">
    <source>
        <dbReference type="Pfam" id="PF11967"/>
    </source>
</evidence>
<evidence type="ECO:0000256" key="3">
    <source>
        <dbReference type="ARBA" id="ARBA00022763"/>
    </source>
</evidence>
<dbReference type="SUPFAM" id="SSF50249">
    <property type="entry name" value="Nucleic acid-binding proteins"/>
    <property type="match status" value="1"/>
</dbReference>
<dbReference type="InterPro" id="IPR003717">
    <property type="entry name" value="RecO"/>
</dbReference>
<dbReference type="InterPro" id="IPR012340">
    <property type="entry name" value="NA-bd_OB-fold"/>
</dbReference>
<evidence type="ECO:0000256" key="4">
    <source>
        <dbReference type="ARBA" id="ARBA00023172"/>
    </source>
</evidence>
<dbReference type="Gene3D" id="1.20.1440.120">
    <property type="entry name" value="Recombination protein O, C-terminal domain"/>
    <property type="match status" value="1"/>
</dbReference>
<accession>A0A9W6GFF3</accession>
<gene>
    <name evidence="7 9" type="primary">recO</name>
    <name evidence="9" type="ORF">TISLANDTSLP1_19860</name>
</gene>
<evidence type="ECO:0000313" key="9">
    <source>
        <dbReference type="EMBL" id="GLI54293.1"/>
    </source>
</evidence>
<keyword evidence="10" id="KW-1185">Reference proteome</keyword>
<dbReference type="GO" id="GO:0006302">
    <property type="term" value="P:double-strand break repair"/>
    <property type="evidence" value="ECO:0007669"/>
    <property type="project" value="TreeGrafter"/>
</dbReference>
<dbReference type="Pfam" id="PF11967">
    <property type="entry name" value="RecO_N"/>
    <property type="match status" value="1"/>
</dbReference>
<dbReference type="GO" id="GO:0006310">
    <property type="term" value="P:DNA recombination"/>
    <property type="evidence" value="ECO:0007669"/>
    <property type="project" value="UniProtKB-UniRule"/>
</dbReference>
<dbReference type="NCBIfam" id="TIGR00613">
    <property type="entry name" value="reco"/>
    <property type="match status" value="1"/>
</dbReference>
<comment type="function">
    <text evidence="7">Involved in DNA repair and RecF pathway recombination.</text>
</comment>
<dbReference type="EMBL" id="BSDX01000001">
    <property type="protein sequence ID" value="GLI54293.1"/>
    <property type="molecule type" value="Genomic_DNA"/>
</dbReference>
<dbReference type="InterPro" id="IPR022572">
    <property type="entry name" value="DNA_rep/recomb_RecO_N"/>
</dbReference>
<feature type="domain" description="DNA replication/recombination mediator RecO N-terminal" evidence="8">
    <location>
        <begin position="1"/>
        <end position="79"/>
    </location>
</feature>
<evidence type="ECO:0000256" key="6">
    <source>
        <dbReference type="ARBA" id="ARBA00033409"/>
    </source>
</evidence>
<dbReference type="Gene3D" id="2.40.50.140">
    <property type="entry name" value="Nucleic acid-binding proteins"/>
    <property type="match status" value="1"/>
</dbReference>
<evidence type="ECO:0000256" key="5">
    <source>
        <dbReference type="ARBA" id="ARBA00023204"/>
    </source>
</evidence>
<keyword evidence="3 7" id="KW-0227">DNA damage</keyword>
<keyword evidence="4 7" id="KW-0233">DNA recombination</keyword>
<dbReference type="Proteomes" id="UP001144297">
    <property type="component" value="Unassembled WGS sequence"/>
</dbReference>
<evidence type="ECO:0000256" key="7">
    <source>
        <dbReference type="HAMAP-Rule" id="MF_00201"/>
    </source>
</evidence>
<dbReference type="GO" id="GO:0043590">
    <property type="term" value="C:bacterial nucleoid"/>
    <property type="evidence" value="ECO:0007669"/>
    <property type="project" value="TreeGrafter"/>
</dbReference>
<dbReference type="PANTHER" id="PTHR33991">
    <property type="entry name" value="DNA REPAIR PROTEIN RECO"/>
    <property type="match status" value="1"/>
</dbReference>
<dbReference type="InterPro" id="IPR037278">
    <property type="entry name" value="ARFGAP/RecO"/>
</dbReference>
<dbReference type="InterPro" id="IPR042242">
    <property type="entry name" value="RecO_C"/>
</dbReference>
<keyword evidence="5 7" id="KW-0234">DNA repair</keyword>
<dbReference type="PANTHER" id="PTHR33991:SF1">
    <property type="entry name" value="DNA REPAIR PROTEIN RECO"/>
    <property type="match status" value="1"/>
</dbReference>
<evidence type="ECO:0000256" key="2">
    <source>
        <dbReference type="ARBA" id="ARBA00021310"/>
    </source>
</evidence>
<name>A0A9W6GFF3_9BACT</name>
<comment type="similarity">
    <text evidence="1 7">Belongs to the RecO family.</text>
</comment>
<comment type="caution">
    <text evidence="9">The sequence shown here is derived from an EMBL/GenBank/DDBJ whole genome shotgun (WGS) entry which is preliminary data.</text>
</comment>
<evidence type="ECO:0000256" key="1">
    <source>
        <dbReference type="ARBA" id="ARBA00007452"/>
    </source>
</evidence>
<dbReference type="Pfam" id="PF02565">
    <property type="entry name" value="RecO_C"/>
    <property type="match status" value="1"/>
</dbReference>
<dbReference type="SUPFAM" id="SSF57863">
    <property type="entry name" value="ArfGap/RecO-like zinc finger"/>
    <property type="match status" value="1"/>
</dbReference>
<sequence length="250" mass="29064">MHYSTEAIVLKNIPYGEADLIVTYLTKNYGLLNLFAKSPRKIKSRFGSSLEPLTYSEISFIGKEDNLQKIIQSDIIHSFQTIRENYRLFLRIANTLRFLIQALPKKEPNSELFYLLLNMLFYLEKSTKPDNYILFLKVRGLSILGYLPDFKNCGVCRQELKEEFYYSSGFIICKKCSSSYNYSSSTLPIPISQGVIKLLNEMSRWTMNFLERVRISDKLSNEMEKFIQSHISTVLGYNKTWDTEKSIIAS</sequence>
<reference evidence="9" key="1">
    <citation type="submission" date="2022-12" db="EMBL/GenBank/DDBJ databases">
        <title>Reference genome sequencing for broad-spectrum identification of bacterial and archaeal isolates by mass spectrometry.</title>
        <authorList>
            <person name="Sekiguchi Y."/>
            <person name="Tourlousse D.M."/>
        </authorList>
    </citation>
    <scope>NUCLEOTIDE SEQUENCE</scope>
    <source>
        <strain evidence="9">TSL-P1</strain>
    </source>
</reference>
<proteinExistence type="inferred from homology"/>